<feature type="region of interest" description="Disordered" evidence="1">
    <location>
        <begin position="1044"/>
        <end position="1064"/>
    </location>
</feature>
<gene>
    <name evidence="3" type="ORF">UFOVP1436_38</name>
</gene>
<proteinExistence type="predicted"/>
<sequence>MADLDFDALAANEEKRLKQTTPPPIDFDALVSKVVPMVDPATSATVRNALTTNPDKEAQAIALGRAQGLPSAIVSRNFDTVEQRQKLADVQRDMTASPILARQMTDPEFAKIAHDDTPNLSAISQALGFLGRSVDALAASVPRANAGLWGVAEAGAGMLSKYVTKPLTGTILPEDIGGRMEAAFRYHRKDMEGFANDIRRGDGKLGFTQSAVLSGVESLGTNLMLLPATILSGSPAPVLAGMSGIVGGQEFGKARDKGVGLERAITYGASQALVEYATEKLPVSILLKDLKAGSSFFKTLSRQMAAEIPGEQLATVLQDLNEWAVINPDKPFSSYLQERPSAAAATLIATVVGVGGQVSVLKGAEAVAQRFAGKDLFAGIADEQGQMLQDMVKLAQANKVLTRDRSSFQSFIEAATEDGPVKDLYIDGNVLMQAAQQAGMTPEQLAAAMPALARQMQEGADAGDSFRIPTSEFMAQVVGTGLEEKLLPHVRTSEGGLSVEEAKLYQSGRAEEFKAAAEKAIAESTDAEKTRASAAVVEQKLMGELAAANRFTADVNSKYAKLLTSFFTVMSQRAGMTPEQMFEQYNLKTQSAKPVVESRVLQPKSIMQKIVDTVTGTGEGPTVNIGMDIPGGGTLTTDQVMQALAAAGVKVKQSAIHKSDTEQTVVAELDRALTPEEGYAVAAALGQEAVAQHTGNKQGALYGPNAAAWGDFTPEFYLNMDGSRLAEPAAPNEVSQGPAPVNDRAVRKMLENLTPRERSKVGNSLAKKILDHLTNLPSANEFAAVAYAGRAKRGWYSESAETISAIFGPDAPRFAMLLAALSPQVSVETNLGNALRIWKAWTSEGRPQDDATILRIMGENVEGDKGVDSVLEAWRNNTFRALGYEDLNDITLSGPKVNSFYLNLIGDVMEVTNDTWMARFAAVDQTLFKGGLNPRTDDPGKGSGYLAFNARVREAAKVLTKLTGETWTPAEVQETVWTWAQGLMELANSAVETRKPSDIIKENGLAHALSHSTAGFGSLLLKDQYRSILEEAGYADELARLAETDDRDAAPEPGSDIGLEGEAGPFTESAQQRYELAAARRLDAQWAARRELYQSPGGTGEAGLAEAQGAATNLDRGGQRLDGLPDKPMLIDGQWYVPGPNAQAHDAAQAYMESAGLPYTRPRAYVRVDTVRAAKIAAEFEKMEHKPNDPEVALAYQALIDETLAQWQAIKATGLRIEFIDFEKQGDPYAESPRLAIMDVQDNNHLWVFPTDAGFGSDDTDVSGNPLFEFTDEYIDGKRLRANDVFRIVHDYFGHIKDGVGFRAEGEENAWRSHAAMFSPLARRALTTETRGQNSWVNYGPHGEKNRKASAGDTIYAPQKIGLLPQWVTDDGRMDDAVQDKDPNFPSYGTPTPGSISVLGVHFSMGERKLLSSAMYGTGAVGAERTDVMNAEDKRLKDRVYFYTPEGKGIIAERKVGGVAHGAKLNNIYDATNDPLGIWAKGGESAVIDAGFNGYYARNTNLLTGQGVTILLGKHNVPVSRLGFERDANEILKGQKRTLRQPQADGARGSLSFETDITSAPSVITLLQNADLSTFLHESGHFFLEVMSHMAAQPNAPQGVVDDMNAVLKWFGVSDLATWRSMSLEEQRDFHERFARGFEAYLFEGKSPNSNMQGLFATFARWLKSVYRELTALNVQLTDEVRGVFDRMLASEEQIKETEIVRGYTAMFKTAEEMGTTPEEWSAYQKLHAEATEVAVQELQERSLRNMGWLSRLRARTVAKLTDEANTKRRALRKEVLGEVRQQPVYAVQQFLKHGILPDGTQAVGAKLSLPALREMYGDGPAALWRYFNTGKYGMATSDVDGALTPDAVAEMFEFKSGDEMVRAILAADPESVVVDGMTDQRMLERYSDMADPAAIERAANDAVHNEARLKFVAAELKALAKANTPARALILAAKDFATNLVNRKVIKDLKPGQYTAAEGRSAKAALEALKKGDTVTAATHKRNQLVNGYAARVTTDVRKEVDKTIDFFRRVMRGNAEEVAKSRDVDVVMAARAILAQYGIGTNQGKTAREYLELVQQHDPQMYDILRDDVEQAFAIAKDYNKLTVSEFSNLRDLIESMWHLAKRSRQMEIDGDLMDREDIQGQLRERMDEIGVPDKVPGTDHAVTQAERRLAMLQTFVASLRRVEAWVGAKDGSSVLGPFRRFIWQPVKDAADRYRADKAKFLKRYRDALDAIAPTLKPSRIDAPELGYAFGFSRGGSGKAELLHAILHTGNDSNKRKLLLGRKWATDNGDGTIDTSRWDAFITRMIAEGTLTKADYDFAQSVWDLLEEMKPLAQKTHRDVFGRYFAEVSADVVVTPFGTYRGGYVPAMADAEIVTDAKTRALAEEENQTLAYAFPTTAKGFTKSRVDYNKPLLLDLRSLSQHIDKVLLFSHLEQPIRDVRRILTSKEVNYALNRIDPAASDSLLTPWLNRTARQQVETPIVGANGLMRFFSVARSRAGMSAMFANVSNTVQQITGFSMASLKVPPKYLMSAIADYAMSPKAMTQAVAENSNYMATRMDQEVAQLNDAVNDILLNPNVYEKATAWTAKHAYFLQSAVDNVMGPIIWTGAYNHAIEEGQTPADAKRLADSAVRETQGSTLPEDVSRIETGNAFVRLFTQFAGYFNMQANLLGTEFQRSIGELGLKQGAGRGLYVFLFGFLVPAWTAEAIALMFKGGPGDDDKDGDYLDDWLKSIFLFGTLRNATAMIPAVGPVINAAVNATNTKPYDDRISTSPAISMIESAVRSPVSVYEAVVKDGKASKAVRDVATLTSLTLGLPATAIARPIAYGLDLQQGKAQPENPVDAARGFITGAAGK</sequence>
<dbReference type="Pfam" id="PF23802">
    <property type="entry name" value="DUF7178"/>
    <property type="match status" value="1"/>
</dbReference>
<organism evidence="3">
    <name type="scientific">uncultured Caudovirales phage</name>
    <dbReference type="NCBI Taxonomy" id="2100421"/>
    <lineage>
        <taxon>Viruses</taxon>
        <taxon>Duplodnaviria</taxon>
        <taxon>Heunggongvirae</taxon>
        <taxon>Uroviricota</taxon>
        <taxon>Caudoviricetes</taxon>
        <taxon>Peduoviridae</taxon>
        <taxon>Maltschvirus</taxon>
        <taxon>Maltschvirus maltsch</taxon>
    </lineage>
</organism>
<protein>
    <recommendedName>
        <fullName evidence="2">Large polyvalent protein associated domain-containing protein</fullName>
    </recommendedName>
</protein>
<feature type="domain" description="Large polyvalent protein associated" evidence="2">
    <location>
        <begin position="43"/>
        <end position="127"/>
    </location>
</feature>
<evidence type="ECO:0000313" key="3">
    <source>
        <dbReference type="EMBL" id="CAB4212843.1"/>
    </source>
</evidence>
<reference evidence="3" key="1">
    <citation type="submission" date="2020-05" db="EMBL/GenBank/DDBJ databases">
        <authorList>
            <person name="Chiriac C."/>
            <person name="Salcher M."/>
            <person name="Ghai R."/>
            <person name="Kavagutti S V."/>
        </authorList>
    </citation>
    <scope>NUCLEOTIDE SEQUENCE</scope>
</reference>
<dbReference type="Pfam" id="PF18834">
    <property type="entry name" value="LPD22"/>
    <property type="match status" value="1"/>
</dbReference>
<evidence type="ECO:0000259" key="2">
    <source>
        <dbReference type="Pfam" id="PF18834"/>
    </source>
</evidence>
<dbReference type="InterPro" id="IPR040738">
    <property type="entry name" value="LPD22"/>
</dbReference>
<dbReference type="InterPro" id="IPR055602">
    <property type="entry name" value="DUF7178"/>
</dbReference>
<name>A0A6J5SFQ1_9CAUD</name>
<dbReference type="EMBL" id="LR797388">
    <property type="protein sequence ID" value="CAB4212843.1"/>
    <property type="molecule type" value="Genomic_DNA"/>
</dbReference>
<accession>A0A6J5SFQ1</accession>
<evidence type="ECO:0000256" key="1">
    <source>
        <dbReference type="SAM" id="MobiDB-lite"/>
    </source>
</evidence>